<dbReference type="Pfam" id="PF12511">
    <property type="entry name" value="DUF3716"/>
    <property type="match status" value="1"/>
</dbReference>
<sequence>MPPILENKYANPPNALPQYAPRDGALSSPGAGFYAASPIGSVNNLPSKGRKPGNDALDGLRALPEVRSIPWHEGKELPPEKSTESPRSQTRGAFLLSTRGKIRNPPCTHCATGVGRFSVCVSLDGWFHGACATCQMGTRGNLCSLRKDAEAEGVLFKVTPSKLTESYITQSPPIANSDRPSSSLKRKRDSPFAVAAAAQSHMNSHPQTQATLPPSNSVNSFTLPPSSSPHSEASALLNYVYEKQYPPNGKKRHQVLHRTLSSPREAVTTPTPTPTPPPTTTHHPAISVQPRTPKPEPDREGSRSLSPSTQLIQPTHPSPPPYENPYRNNNNLHHPSTQPESLHVGIGHQPTPLIDTLPRKKQKQIYQIIGGVQSGIRSVRQQTESLQKQLDLLQQALGIDTDEDEDEEVEFVY</sequence>
<feature type="compositionally biased region" description="Polar residues" evidence="1">
    <location>
        <begin position="303"/>
        <end position="313"/>
    </location>
</feature>
<gene>
    <name evidence="2" type="ORF">NA56DRAFT_117683</name>
</gene>
<evidence type="ECO:0000256" key="1">
    <source>
        <dbReference type="SAM" id="MobiDB-lite"/>
    </source>
</evidence>
<proteinExistence type="predicted"/>
<dbReference type="EMBL" id="KZ613480">
    <property type="protein sequence ID" value="PMD21603.1"/>
    <property type="molecule type" value="Genomic_DNA"/>
</dbReference>
<feature type="compositionally biased region" description="Polar residues" evidence="1">
    <location>
        <begin position="200"/>
        <end position="222"/>
    </location>
</feature>
<reference evidence="2 3" key="1">
    <citation type="submission" date="2016-05" db="EMBL/GenBank/DDBJ databases">
        <title>A degradative enzymes factory behind the ericoid mycorrhizal symbiosis.</title>
        <authorList>
            <consortium name="DOE Joint Genome Institute"/>
            <person name="Martino E."/>
            <person name="Morin E."/>
            <person name="Grelet G."/>
            <person name="Kuo A."/>
            <person name="Kohler A."/>
            <person name="Daghino S."/>
            <person name="Barry K."/>
            <person name="Choi C."/>
            <person name="Cichocki N."/>
            <person name="Clum A."/>
            <person name="Copeland A."/>
            <person name="Hainaut M."/>
            <person name="Haridas S."/>
            <person name="Labutti K."/>
            <person name="Lindquist E."/>
            <person name="Lipzen A."/>
            <person name="Khouja H.-R."/>
            <person name="Murat C."/>
            <person name="Ohm R."/>
            <person name="Olson A."/>
            <person name="Spatafora J."/>
            <person name="Veneault-Fourrey C."/>
            <person name="Henrissat B."/>
            <person name="Grigoriev I."/>
            <person name="Martin F."/>
            <person name="Perotto S."/>
        </authorList>
    </citation>
    <scope>NUCLEOTIDE SEQUENCE [LARGE SCALE GENOMIC DNA]</scope>
    <source>
        <strain evidence="2 3">UAMH 7357</strain>
    </source>
</reference>
<dbReference type="Proteomes" id="UP000235672">
    <property type="component" value="Unassembled WGS sequence"/>
</dbReference>
<feature type="region of interest" description="Disordered" evidence="1">
    <location>
        <begin position="260"/>
        <end position="357"/>
    </location>
</feature>
<dbReference type="InterPro" id="IPR022190">
    <property type="entry name" value="DUF3716"/>
</dbReference>
<evidence type="ECO:0000313" key="3">
    <source>
        <dbReference type="Proteomes" id="UP000235672"/>
    </source>
</evidence>
<feature type="compositionally biased region" description="Polar residues" evidence="1">
    <location>
        <begin position="169"/>
        <end position="183"/>
    </location>
</feature>
<keyword evidence="3" id="KW-1185">Reference proteome</keyword>
<evidence type="ECO:0000313" key="2">
    <source>
        <dbReference type="EMBL" id="PMD21603.1"/>
    </source>
</evidence>
<dbReference type="OrthoDB" id="3536438at2759"/>
<dbReference type="AlphaFoldDB" id="A0A2J6Q5T4"/>
<feature type="region of interest" description="Disordered" evidence="1">
    <location>
        <begin position="1"/>
        <end position="23"/>
    </location>
</feature>
<feature type="region of interest" description="Disordered" evidence="1">
    <location>
        <begin position="39"/>
        <end position="58"/>
    </location>
</feature>
<protein>
    <submittedName>
        <fullName evidence="2">Uncharacterized protein</fullName>
    </submittedName>
</protein>
<feature type="region of interest" description="Disordered" evidence="1">
    <location>
        <begin position="68"/>
        <end position="89"/>
    </location>
</feature>
<organism evidence="2 3">
    <name type="scientific">Hyaloscypha hepaticicola</name>
    <dbReference type="NCBI Taxonomy" id="2082293"/>
    <lineage>
        <taxon>Eukaryota</taxon>
        <taxon>Fungi</taxon>
        <taxon>Dikarya</taxon>
        <taxon>Ascomycota</taxon>
        <taxon>Pezizomycotina</taxon>
        <taxon>Leotiomycetes</taxon>
        <taxon>Helotiales</taxon>
        <taxon>Hyaloscyphaceae</taxon>
        <taxon>Hyaloscypha</taxon>
    </lineage>
</organism>
<name>A0A2J6Q5T4_9HELO</name>
<feature type="compositionally biased region" description="Low complexity" evidence="1">
    <location>
        <begin position="324"/>
        <end position="335"/>
    </location>
</feature>
<feature type="compositionally biased region" description="Basic and acidic residues" evidence="1">
    <location>
        <begin position="293"/>
        <end position="302"/>
    </location>
</feature>
<feature type="region of interest" description="Disordered" evidence="1">
    <location>
        <begin position="169"/>
        <end position="231"/>
    </location>
</feature>
<accession>A0A2J6Q5T4</accession>
<feature type="compositionally biased region" description="Basic and acidic residues" evidence="1">
    <location>
        <begin position="70"/>
        <end position="84"/>
    </location>
</feature>